<keyword evidence="14" id="KW-0325">Glycoprotein</keyword>
<dbReference type="InterPro" id="IPR030400">
    <property type="entry name" value="Sedolisin_dom"/>
</dbReference>
<evidence type="ECO:0000256" key="1">
    <source>
        <dbReference type="ARBA" id="ARBA00001910"/>
    </source>
</evidence>
<feature type="binding site" evidence="15">
    <location>
        <position position="547"/>
    </location>
    <ligand>
        <name>Ca(2+)</name>
        <dbReference type="ChEBI" id="CHEBI:29108"/>
    </ligand>
</feature>
<evidence type="ECO:0000256" key="10">
    <source>
        <dbReference type="ARBA" id="ARBA00022825"/>
    </source>
</evidence>
<evidence type="ECO:0000256" key="16">
    <source>
        <dbReference type="SAM" id="SignalP"/>
    </source>
</evidence>
<feature type="active site" description="Charge relay system" evidence="15">
    <location>
        <position position="285"/>
    </location>
</feature>
<dbReference type="SMART" id="SM00944">
    <property type="entry name" value="Pro-kuma_activ"/>
    <property type="match status" value="1"/>
</dbReference>
<name>A0A0C9TN97_SPHS4</name>
<evidence type="ECO:0000256" key="15">
    <source>
        <dbReference type="PROSITE-ProRule" id="PRU01032"/>
    </source>
</evidence>
<evidence type="ECO:0000256" key="14">
    <source>
        <dbReference type="ARBA" id="ARBA00023180"/>
    </source>
</evidence>
<comment type="function">
    <text evidence="2">Secreted tripeptidyl-peptidase which degrades proteins at acidic pHs and is involved in virulence.</text>
</comment>
<keyword evidence="9 15" id="KW-0378">Hydrolase</keyword>
<feature type="active site" description="Charge relay system" evidence="15">
    <location>
        <position position="483"/>
    </location>
</feature>
<reference evidence="18 19" key="1">
    <citation type="submission" date="2014-06" db="EMBL/GenBank/DDBJ databases">
        <title>Evolutionary Origins and Diversification of the Mycorrhizal Mutualists.</title>
        <authorList>
            <consortium name="DOE Joint Genome Institute"/>
            <consortium name="Mycorrhizal Genomics Consortium"/>
            <person name="Kohler A."/>
            <person name="Kuo A."/>
            <person name="Nagy L.G."/>
            <person name="Floudas D."/>
            <person name="Copeland A."/>
            <person name="Barry K.W."/>
            <person name="Cichocki N."/>
            <person name="Veneault-Fourrey C."/>
            <person name="LaButti K."/>
            <person name="Lindquist E.A."/>
            <person name="Lipzen A."/>
            <person name="Lundell T."/>
            <person name="Morin E."/>
            <person name="Murat C."/>
            <person name="Riley R."/>
            <person name="Ohm R."/>
            <person name="Sun H."/>
            <person name="Tunlid A."/>
            <person name="Henrissat B."/>
            <person name="Grigoriev I.V."/>
            <person name="Hibbett D.S."/>
            <person name="Martin F."/>
        </authorList>
    </citation>
    <scope>NUCLEOTIDE SEQUENCE [LARGE SCALE GENOMIC DNA]</scope>
    <source>
        <strain evidence="18 19">SS14</strain>
    </source>
</reference>
<keyword evidence="8 16" id="KW-0732">Signal</keyword>
<dbReference type="GO" id="GO:0005576">
    <property type="term" value="C:extracellular region"/>
    <property type="evidence" value="ECO:0007669"/>
    <property type="project" value="UniProtKB-SubCell"/>
</dbReference>
<evidence type="ECO:0000256" key="13">
    <source>
        <dbReference type="ARBA" id="ARBA00023145"/>
    </source>
</evidence>
<dbReference type="AlphaFoldDB" id="A0A0C9TN97"/>
<evidence type="ECO:0000256" key="3">
    <source>
        <dbReference type="ARBA" id="ARBA00004239"/>
    </source>
</evidence>
<keyword evidence="10 15" id="KW-0720">Serine protease</keyword>
<dbReference type="PANTHER" id="PTHR14218">
    <property type="entry name" value="PROTEASE S8 TRIPEPTIDYL PEPTIDASE I CLN2"/>
    <property type="match status" value="1"/>
</dbReference>
<feature type="signal peptide" evidence="16">
    <location>
        <begin position="1"/>
        <end position="17"/>
    </location>
</feature>
<dbReference type="OrthoDB" id="409122at2759"/>
<evidence type="ECO:0000313" key="19">
    <source>
        <dbReference type="Proteomes" id="UP000054279"/>
    </source>
</evidence>
<dbReference type="GO" id="GO:0008240">
    <property type="term" value="F:tripeptidyl-peptidase activity"/>
    <property type="evidence" value="ECO:0007669"/>
    <property type="project" value="UniProtKB-EC"/>
</dbReference>
<dbReference type="SUPFAM" id="SSF52743">
    <property type="entry name" value="Subtilisin-like"/>
    <property type="match status" value="1"/>
</dbReference>
<dbReference type="CDD" id="cd04056">
    <property type="entry name" value="Peptidases_S53"/>
    <property type="match status" value="1"/>
</dbReference>
<dbReference type="PANTHER" id="PTHR14218:SF15">
    <property type="entry name" value="TRIPEPTIDYL-PEPTIDASE 1"/>
    <property type="match status" value="1"/>
</dbReference>
<dbReference type="HOGENOM" id="CLU_013783_3_1_1"/>
<evidence type="ECO:0000256" key="4">
    <source>
        <dbReference type="ARBA" id="ARBA00012462"/>
    </source>
</evidence>
<dbReference type="EC" id="3.4.14.10" evidence="4"/>
<dbReference type="InterPro" id="IPR050819">
    <property type="entry name" value="Tripeptidyl-peptidase_I"/>
</dbReference>
<dbReference type="InterPro" id="IPR036852">
    <property type="entry name" value="Peptidase_S8/S53_dom_sf"/>
</dbReference>
<dbReference type="Proteomes" id="UP000054279">
    <property type="component" value="Unassembled WGS sequence"/>
</dbReference>
<comment type="subcellular location">
    <subcellularLocation>
        <location evidence="3">Secreted</location>
        <location evidence="3">Extracellular space</location>
    </subcellularLocation>
</comment>
<dbReference type="EMBL" id="KN837242">
    <property type="protein sequence ID" value="KIJ31468.1"/>
    <property type="molecule type" value="Genomic_DNA"/>
</dbReference>
<dbReference type="GO" id="GO:0004252">
    <property type="term" value="F:serine-type endopeptidase activity"/>
    <property type="evidence" value="ECO:0007669"/>
    <property type="project" value="UniProtKB-UniRule"/>
</dbReference>
<dbReference type="CDD" id="cd11377">
    <property type="entry name" value="Pro-peptidase_S53"/>
    <property type="match status" value="1"/>
</dbReference>
<keyword evidence="6 15" id="KW-0645">Protease</keyword>
<keyword evidence="11 15" id="KW-0106">Calcium</keyword>
<dbReference type="InterPro" id="IPR000209">
    <property type="entry name" value="Peptidase_S8/S53_dom"/>
</dbReference>
<evidence type="ECO:0000256" key="7">
    <source>
        <dbReference type="ARBA" id="ARBA00022723"/>
    </source>
</evidence>
<evidence type="ECO:0000256" key="9">
    <source>
        <dbReference type="ARBA" id="ARBA00022801"/>
    </source>
</evidence>
<dbReference type="Pfam" id="PF00082">
    <property type="entry name" value="Peptidase_S8"/>
    <property type="match status" value="1"/>
</dbReference>
<comment type="catalytic activity">
    <reaction evidence="1">
        <text>Release of an N-terminal tripeptide from a polypeptide.</text>
        <dbReference type="EC" id="3.4.14.10"/>
    </reaction>
</comment>
<dbReference type="SUPFAM" id="SSF54897">
    <property type="entry name" value="Protease propeptides/inhibitors"/>
    <property type="match status" value="1"/>
</dbReference>
<feature type="binding site" evidence="15">
    <location>
        <position position="526"/>
    </location>
    <ligand>
        <name>Ca(2+)</name>
        <dbReference type="ChEBI" id="CHEBI:29108"/>
    </ligand>
</feature>
<evidence type="ECO:0000256" key="8">
    <source>
        <dbReference type="ARBA" id="ARBA00022729"/>
    </source>
</evidence>
<evidence type="ECO:0000256" key="12">
    <source>
        <dbReference type="ARBA" id="ARBA00023026"/>
    </source>
</evidence>
<feature type="active site" description="Charge relay system" evidence="15">
    <location>
        <position position="289"/>
    </location>
</feature>
<keyword evidence="12" id="KW-0843">Virulence</keyword>
<dbReference type="PROSITE" id="PS51695">
    <property type="entry name" value="SEDOLISIN"/>
    <property type="match status" value="1"/>
</dbReference>
<proteinExistence type="predicted"/>
<evidence type="ECO:0000259" key="17">
    <source>
        <dbReference type="PROSITE" id="PS51695"/>
    </source>
</evidence>
<keyword evidence="13" id="KW-0865">Zymogen</keyword>
<keyword evidence="7 15" id="KW-0479">Metal-binding</keyword>
<feature type="domain" description="Peptidase S53" evidence="17">
    <location>
        <begin position="210"/>
        <end position="566"/>
    </location>
</feature>
<evidence type="ECO:0000256" key="5">
    <source>
        <dbReference type="ARBA" id="ARBA00022525"/>
    </source>
</evidence>
<sequence>MVFVRAILLSFISLAVASPLQNLVLHEKMNAIPDGFAHNGPAAASTTLNLRINLASNNMAGLEDALFAVSTPDSAQYGQHLTKEEVEAFVAPKPDTVAAVNSFLSANGLTAQTISPAGDWLSVSMPVSKANDLFGAQFSVFTNQANGQQAIRTMEYSIPASLVGHVELVHPTVTFPATFGAPKFTSPGVQAPSTATALVGDAVPASCATTVTPSCLQALYGIPTTRATQSSNKLGVSGFIDQFAQNADLQTFLRAQRPDLVNTTFALQTLDGGSNPQAAKDAGIEANLDIQYTIGVASGVPTTFISVGDDFQDGDLEGFLDIINFLLGEAAPPQVLTTSYGQNENTISRALANQLCNAYMQLGARGTSILFASGDGGVAGSQTTSCKTFLPTFPSGCPFMTSVGATTGIAPEVAASFSSGGFSNFFARPSYQNSVVSSFLTKLGSTNSGKFNVSGRGFPDVSAQGVNVEIVSGGETGTVDGTSCASPIFASVVSLLNDRLIAAGKSPLGFLNPFLYSAAGSAALTDVTSGTNPGCNTNGFSAGAGWDPVTGLGTPNFAKLLTAVGL</sequence>
<evidence type="ECO:0000313" key="18">
    <source>
        <dbReference type="EMBL" id="KIJ31468.1"/>
    </source>
</evidence>
<dbReference type="FunFam" id="3.40.50.200:FF:000015">
    <property type="entry name" value="Tripeptidyl peptidase A"/>
    <property type="match status" value="1"/>
</dbReference>
<dbReference type="GO" id="GO:0006508">
    <property type="term" value="P:proteolysis"/>
    <property type="evidence" value="ECO:0007669"/>
    <property type="project" value="UniProtKB-KW"/>
</dbReference>
<keyword evidence="19" id="KW-1185">Reference proteome</keyword>
<organism evidence="18 19">
    <name type="scientific">Sphaerobolus stellatus (strain SS14)</name>
    <dbReference type="NCBI Taxonomy" id="990650"/>
    <lineage>
        <taxon>Eukaryota</taxon>
        <taxon>Fungi</taxon>
        <taxon>Dikarya</taxon>
        <taxon>Basidiomycota</taxon>
        <taxon>Agaricomycotina</taxon>
        <taxon>Agaricomycetes</taxon>
        <taxon>Phallomycetidae</taxon>
        <taxon>Geastrales</taxon>
        <taxon>Sphaerobolaceae</taxon>
        <taxon>Sphaerobolus</taxon>
    </lineage>
</organism>
<keyword evidence="5" id="KW-0964">Secreted</keyword>
<feature type="chain" id="PRO_5002203678" description="tripeptidyl-peptidase II" evidence="16">
    <location>
        <begin position="18"/>
        <end position="566"/>
    </location>
</feature>
<gene>
    <name evidence="18" type="ORF">M422DRAFT_36223</name>
</gene>
<comment type="cofactor">
    <cofactor evidence="15">
        <name>Ca(2+)</name>
        <dbReference type="ChEBI" id="CHEBI:29108"/>
    </cofactor>
    <text evidence="15">Binds 1 Ca(2+) ion per subunit.</text>
</comment>
<evidence type="ECO:0000256" key="2">
    <source>
        <dbReference type="ARBA" id="ARBA00002451"/>
    </source>
</evidence>
<feature type="binding site" evidence="15">
    <location>
        <position position="527"/>
    </location>
    <ligand>
        <name>Ca(2+)</name>
        <dbReference type="ChEBI" id="CHEBI:29108"/>
    </ligand>
</feature>
<dbReference type="Gene3D" id="3.40.50.200">
    <property type="entry name" value="Peptidase S8/S53 domain"/>
    <property type="match status" value="1"/>
</dbReference>
<feature type="binding site" evidence="15">
    <location>
        <position position="545"/>
    </location>
    <ligand>
        <name>Ca(2+)</name>
        <dbReference type="ChEBI" id="CHEBI:29108"/>
    </ligand>
</feature>
<dbReference type="Pfam" id="PF09286">
    <property type="entry name" value="Pro-kuma_activ"/>
    <property type="match status" value="1"/>
</dbReference>
<dbReference type="GO" id="GO:0046872">
    <property type="term" value="F:metal ion binding"/>
    <property type="evidence" value="ECO:0007669"/>
    <property type="project" value="UniProtKB-UniRule"/>
</dbReference>
<evidence type="ECO:0000256" key="11">
    <source>
        <dbReference type="ARBA" id="ARBA00022837"/>
    </source>
</evidence>
<accession>A0A0C9TN97</accession>
<dbReference type="InterPro" id="IPR015366">
    <property type="entry name" value="S53_propep"/>
</dbReference>
<evidence type="ECO:0000256" key="6">
    <source>
        <dbReference type="ARBA" id="ARBA00022670"/>
    </source>
</evidence>
<protein>
    <recommendedName>
        <fullName evidence="4">tripeptidyl-peptidase II</fullName>
        <ecNumber evidence="4">3.4.14.10</ecNumber>
    </recommendedName>
</protein>